<sequence length="124" mass="14815">MQHRFSRRSLSERVPMNFSYENFDRKLQFLAITAIKRGSYLLKYGRKGKPKFCPFRLSNDETTLVWYIGKEEKKLRLIHVSRIIPGQRTAIFQRYPRPEKEYQSFSLVYGKHSLDLVGFTHKVL</sequence>
<proteinExistence type="predicted"/>
<accession>A0ACC0CFQ4</accession>
<organism evidence="1 2">
    <name type="scientific">Catharanthus roseus</name>
    <name type="common">Madagascar periwinkle</name>
    <name type="synonym">Vinca rosea</name>
    <dbReference type="NCBI Taxonomy" id="4058"/>
    <lineage>
        <taxon>Eukaryota</taxon>
        <taxon>Viridiplantae</taxon>
        <taxon>Streptophyta</taxon>
        <taxon>Embryophyta</taxon>
        <taxon>Tracheophyta</taxon>
        <taxon>Spermatophyta</taxon>
        <taxon>Magnoliopsida</taxon>
        <taxon>eudicotyledons</taxon>
        <taxon>Gunneridae</taxon>
        <taxon>Pentapetalae</taxon>
        <taxon>asterids</taxon>
        <taxon>lamiids</taxon>
        <taxon>Gentianales</taxon>
        <taxon>Apocynaceae</taxon>
        <taxon>Rauvolfioideae</taxon>
        <taxon>Vinceae</taxon>
        <taxon>Catharanthinae</taxon>
        <taxon>Catharanthus</taxon>
    </lineage>
</organism>
<dbReference type="Proteomes" id="UP001060085">
    <property type="component" value="Linkage Group LG01"/>
</dbReference>
<name>A0ACC0CFQ4_CATRO</name>
<keyword evidence="2" id="KW-1185">Reference proteome</keyword>
<gene>
    <name evidence="1" type="ORF">M9H77_04952</name>
</gene>
<evidence type="ECO:0000313" key="1">
    <source>
        <dbReference type="EMBL" id="KAI5683724.1"/>
    </source>
</evidence>
<dbReference type="EMBL" id="CM044701">
    <property type="protein sequence ID" value="KAI5683724.1"/>
    <property type="molecule type" value="Genomic_DNA"/>
</dbReference>
<evidence type="ECO:0000313" key="2">
    <source>
        <dbReference type="Proteomes" id="UP001060085"/>
    </source>
</evidence>
<comment type="caution">
    <text evidence="1">The sequence shown here is derived from an EMBL/GenBank/DDBJ whole genome shotgun (WGS) entry which is preliminary data.</text>
</comment>
<protein>
    <submittedName>
        <fullName evidence="1">Uncharacterized protein</fullName>
    </submittedName>
</protein>
<reference evidence="2" key="1">
    <citation type="journal article" date="2023" name="Nat. Plants">
        <title>Single-cell RNA sequencing provides a high-resolution roadmap for understanding the multicellular compartmentation of specialized metabolism.</title>
        <authorList>
            <person name="Sun S."/>
            <person name="Shen X."/>
            <person name="Li Y."/>
            <person name="Li Y."/>
            <person name="Wang S."/>
            <person name="Li R."/>
            <person name="Zhang H."/>
            <person name="Shen G."/>
            <person name="Guo B."/>
            <person name="Wei J."/>
            <person name="Xu J."/>
            <person name="St-Pierre B."/>
            <person name="Chen S."/>
            <person name="Sun C."/>
        </authorList>
    </citation>
    <scope>NUCLEOTIDE SEQUENCE [LARGE SCALE GENOMIC DNA]</scope>
</reference>